<comment type="caution">
    <text evidence="2">The sequence shown here is derived from an EMBL/GenBank/DDBJ whole genome shotgun (WGS) entry which is preliminary data.</text>
</comment>
<dbReference type="PANTHER" id="PTHR11614">
    <property type="entry name" value="PHOSPHOLIPASE-RELATED"/>
    <property type="match status" value="1"/>
</dbReference>
<dbReference type="SUPFAM" id="SSF53474">
    <property type="entry name" value="alpha/beta-Hydrolases"/>
    <property type="match status" value="1"/>
</dbReference>
<proteinExistence type="predicted"/>
<dbReference type="InterPro" id="IPR029058">
    <property type="entry name" value="AB_hydrolase_fold"/>
</dbReference>
<dbReference type="RefSeq" id="WP_087136296.1">
    <property type="nucleotide sequence ID" value="NZ_JBQDRQ010000081.1"/>
</dbReference>
<dbReference type="Proteomes" id="UP000275395">
    <property type="component" value="Unassembled WGS sequence"/>
</dbReference>
<dbReference type="Pfam" id="PF12146">
    <property type="entry name" value="Hydrolase_4"/>
    <property type="match status" value="1"/>
</dbReference>
<accession>A0A3L6ZT47</accession>
<evidence type="ECO:0000313" key="2">
    <source>
        <dbReference type="EMBL" id="RLP71057.1"/>
    </source>
</evidence>
<dbReference type="InterPro" id="IPR022742">
    <property type="entry name" value="Hydrolase_4"/>
</dbReference>
<dbReference type="GO" id="GO:0016787">
    <property type="term" value="F:hydrolase activity"/>
    <property type="evidence" value="ECO:0007669"/>
    <property type="project" value="UniProtKB-KW"/>
</dbReference>
<reference evidence="2 3" key="1">
    <citation type="submission" date="2018-10" db="EMBL/GenBank/DDBJ databases">
        <authorList>
            <person name="Li J."/>
        </authorList>
    </citation>
    <scope>NUCLEOTIDE SEQUENCE [LARGE SCALE GENOMIC DNA]</scope>
    <source>
        <strain evidence="2 3">JCM 30549</strain>
    </source>
</reference>
<sequence length="290" mass="30971">MSQAAPSASGHRVVTDRDGVPIVLHEWPVDRPTALVHIVHGVGEHAARYAPLAAALNAAGYAVVADDHRGHGETGLRSGGLGVLGPGSVAGAMDSVQHVGERLVAESGDTPVVLLGHSWGSLMAQKIVARTPLYDGVALSGTSLAIPGLMTVGDLNRPWRSADASGLEWLSRSEEARRAFAADPLCFDIAETPVWTPLQALALLGRPPRQLPRRIPILIQGGQHDSLGGERGLRALYTAYRERSGATDIAIRVYPEARHEIYNELNRDEVVGDLVAWLDGRFARRTAPRA</sequence>
<organism evidence="2 3">
    <name type="scientific">Mycetocola reblochoni</name>
    <dbReference type="NCBI Taxonomy" id="331618"/>
    <lineage>
        <taxon>Bacteria</taxon>
        <taxon>Bacillati</taxon>
        <taxon>Actinomycetota</taxon>
        <taxon>Actinomycetes</taxon>
        <taxon>Micrococcales</taxon>
        <taxon>Microbacteriaceae</taxon>
        <taxon>Mycetocola</taxon>
    </lineage>
</organism>
<dbReference type="EMBL" id="RCUW01000001">
    <property type="protein sequence ID" value="RLP71057.1"/>
    <property type="molecule type" value="Genomic_DNA"/>
</dbReference>
<keyword evidence="2" id="KW-0378">Hydrolase</keyword>
<dbReference type="Gene3D" id="3.40.50.1820">
    <property type="entry name" value="alpha/beta hydrolase"/>
    <property type="match status" value="1"/>
</dbReference>
<dbReference type="AlphaFoldDB" id="A0A3L6ZT47"/>
<evidence type="ECO:0000313" key="3">
    <source>
        <dbReference type="Proteomes" id="UP000275395"/>
    </source>
</evidence>
<evidence type="ECO:0000259" key="1">
    <source>
        <dbReference type="Pfam" id="PF12146"/>
    </source>
</evidence>
<protein>
    <submittedName>
        <fullName evidence="2">Alpha/beta fold hydrolase</fullName>
    </submittedName>
</protein>
<gene>
    <name evidence="2" type="ORF">D9V30_01125</name>
</gene>
<dbReference type="InterPro" id="IPR051044">
    <property type="entry name" value="MAG_DAG_Lipase"/>
</dbReference>
<feature type="domain" description="Serine aminopeptidase S33" evidence="1">
    <location>
        <begin position="31"/>
        <end position="265"/>
    </location>
</feature>
<name>A0A3L6ZT47_9MICO</name>